<dbReference type="AlphaFoldDB" id="A0A0B6YJJ0"/>
<feature type="non-terminal residue" evidence="2">
    <location>
        <position position="81"/>
    </location>
</feature>
<feature type="compositionally biased region" description="Acidic residues" evidence="1">
    <location>
        <begin position="42"/>
        <end position="52"/>
    </location>
</feature>
<feature type="non-terminal residue" evidence="2">
    <location>
        <position position="1"/>
    </location>
</feature>
<gene>
    <name evidence="2" type="primary">ORF27402</name>
</gene>
<accession>A0A0B6YJJ0</accession>
<proteinExistence type="predicted"/>
<protein>
    <submittedName>
        <fullName evidence="2">Uncharacterized protein</fullName>
    </submittedName>
</protein>
<evidence type="ECO:0000256" key="1">
    <source>
        <dbReference type="SAM" id="MobiDB-lite"/>
    </source>
</evidence>
<reference evidence="2" key="1">
    <citation type="submission" date="2014-12" db="EMBL/GenBank/DDBJ databases">
        <title>Insight into the proteome of Arion vulgaris.</title>
        <authorList>
            <person name="Aradska J."/>
            <person name="Bulat T."/>
            <person name="Smidak R."/>
            <person name="Sarate P."/>
            <person name="Gangsoo J."/>
            <person name="Sialana F."/>
            <person name="Bilban M."/>
            <person name="Lubec G."/>
        </authorList>
    </citation>
    <scope>NUCLEOTIDE SEQUENCE</scope>
    <source>
        <tissue evidence="2">Skin</tissue>
    </source>
</reference>
<feature type="compositionally biased region" description="Polar residues" evidence="1">
    <location>
        <begin position="15"/>
        <end position="39"/>
    </location>
</feature>
<name>A0A0B6YJJ0_9EUPU</name>
<organism evidence="2">
    <name type="scientific">Arion vulgaris</name>
    <dbReference type="NCBI Taxonomy" id="1028688"/>
    <lineage>
        <taxon>Eukaryota</taxon>
        <taxon>Metazoa</taxon>
        <taxon>Spiralia</taxon>
        <taxon>Lophotrochozoa</taxon>
        <taxon>Mollusca</taxon>
        <taxon>Gastropoda</taxon>
        <taxon>Heterobranchia</taxon>
        <taxon>Euthyneura</taxon>
        <taxon>Panpulmonata</taxon>
        <taxon>Eupulmonata</taxon>
        <taxon>Stylommatophora</taxon>
        <taxon>Helicina</taxon>
        <taxon>Arionoidea</taxon>
        <taxon>Arionidae</taxon>
        <taxon>Arion</taxon>
    </lineage>
</organism>
<evidence type="ECO:0000313" key="2">
    <source>
        <dbReference type="EMBL" id="CEK56339.1"/>
    </source>
</evidence>
<sequence length="81" mass="8837">ICLSLDDLKDKKAGVSQNISPDTTLVASTESQQENINTNEGSGDEDDHSEDEEPKKCRKRKMPTSPSRPSAADIGEDAFRT</sequence>
<feature type="region of interest" description="Disordered" evidence="1">
    <location>
        <begin position="13"/>
        <end position="81"/>
    </location>
</feature>
<dbReference type="EMBL" id="HACG01009474">
    <property type="protein sequence ID" value="CEK56339.1"/>
    <property type="molecule type" value="Transcribed_RNA"/>
</dbReference>